<evidence type="ECO:0000313" key="3">
    <source>
        <dbReference type="Proteomes" id="UP000240978"/>
    </source>
</evidence>
<keyword evidence="3" id="KW-1185">Reference proteome</keyword>
<evidence type="ECO:0000259" key="1">
    <source>
        <dbReference type="Pfam" id="PF19266"/>
    </source>
</evidence>
<evidence type="ECO:0000313" key="2">
    <source>
        <dbReference type="EMBL" id="PSL35064.1"/>
    </source>
</evidence>
<dbReference type="InterPro" id="IPR045361">
    <property type="entry name" value="CIS_tube_prot_N"/>
</dbReference>
<gene>
    <name evidence="2" type="ORF">CLV42_102638</name>
</gene>
<name>A0A2P8GM73_9BACT</name>
<sequence length="236" mass="26443">MATNKETANVEKIVIRPFLNPKQDKSAGADFTIPINPESYAQSYKVEAKQKSTGGNQGSAPEYKFTAPEQLKLDFTLDNTGTIEGNILNGTEIKDQVEQLLNVVYRMQGEAHKPAILKIQWGLFTFDCILATLDINYVLFKPNGEPLRAKVSASFTQYVEPKKRVAKEDKHSPDLFRSVRVADGDTLPLLSYKNYGDPALYMQVAYYNELVSVRKLRTDDELAFPPVKNTGTQKTS</sequence>
<comment type="caution">
    <text evidence="2">The sequence shown here is derived from an EMBL/GenBank/DDBJ whole genome shotgun (WGS) entry which is preliminary data.</text>
</comment>
<feature type="domain" description="Contractile injection system tube protein N-terminal" evidence="1">
    <location>
        <begin position="10"/>
        <end position="165"/>
    </location>
</feature>
<accession>A0A2P8GM73</accession>
<dbReference type="AlphaFoldDB" id="A0A2P8GM73"/>
<proteinExistence type="predicted"/>
<organism evidence="2 3">
    <name type="scientific">Chitinophaga ginsengisoli</name>
    <dbReference type="NCBI Taxonomy" id="363837"/>
    <lineage>
        <taxon>Bacteria</taxon>
        <taxon>Pseudomonadati</taxon>
        <taxon>Bacteroidota</taxon>
        <taxon>Chitinophagia</taxon>
        <taxon>Chitinophagales</taxon>
        <taxon>Chitinophagaceae</taxon>
        <taxon>Chitinophaga</taxon>
    </lineage>
</organism>
<dbReference type="Pfam" id="PF19266">
    <property type="entry name" value="CIS_tube"/>
    <property type="match status" value="1"/>
</dbReference>
<dbReference type="RefSeq" id="WP_211303404.1">
    <property type="nucleotide sequence ID" value="NZ_PYGK01000002.1"/>
</dbReference>
<reference evidence="2 3" key="1">
    <citation type="submission" date="2018-03" db="EMBL/GenBank/DDBJ databases">
        <title>Genomic Encyclopedia of Archaeal and Bacterial Type Strains, Phase II (KMG-II): from individual species to whole genera.</title>
        <authorList>
            <person name="Goeker M."/>
        </authorList>
    </citation>
    <scope>NUCLEOTIDE SEQUENCE [LARGE SCALE GENOMIC DNA]</scope>
    <source>
        <strain evidence="2 3">DSM 18107</strain>
    </source>
</reference>
<protein>
    <recommendedName>
        <fullName evidence="1">Contractile injection system tube protein N-terminal domain-containing protein</fullName>
    </recommendedName>
</protein>
<dbReference type="Proteomes" id="UP000240978">
    <property type="component" value="Unassembled WGS sequence"/>
</dbReference>
<dbReference type="EMBL" id="PYGK01000002">
    <property type="protein sequence ID" value="PSL35064.1"/>
    <property type="molecule type" value="Genomic_DNA"/>
</dbReference>